<gene>
    <name evidence="1" type="ORF">Anapl_01969</name>
</gene>
<proteinExistence type="predicted"/>
<reference evidence="2" key="1">
    <citation type="journal article" date="2013" name="Nat. Genet.">
        <title>The duck genome and transcriptome provide insight into an avian influenza virus reservoir species.</title>
        <authorList>
            <person name="Huang Y."/>
            <person name="Li Y."/>
            <person name="Burt D.W."/>
            <person name="Chen H."/>
            <person name="Zhang Y."/>
            <person name="Qian W."/>
            <person name="Kim H."/>
            <person name="Gan S."/>
            <person name="Zhao Y."/>
            <person name="Li J."/>
            <person name="Yi K."/>
            <person name="Feng H."/>
            <person name="Zhu P."/>
            <person name="Li B."/>
            <person name="Liu Q."/>
            <person name="Fairley S."/>
            <person name="Magor K.E."/>
            <person name="Du Z."/>
            <person name="Hu X."/>
            <person name="Goodman L."/>
            <person name="Tafer H."/>
            <person name="Vignal A."/>
            <person name="Lee T."/>
            <person name="Kim K.W."/>
            <person name="Sheng Z."/>
            <person name="An Y."/>
            <person name="Searle S."/>
            <person name="Herrero J."/>
            <person name="Groenen M.A."/>
            <person name="Crooijmans R.P."/>
            <person name="Faraut T."/>
            <person name="Cai Q."/>
            <person name="Webster R.G."/>
            <person name="Aldridge J.R."/>
            <person name="Warren W.C."/>
            <person name="Bartschat S."/>
            <person name="Kehr S."/>
            <person name="Marz M."/>
            <person name="Stadler P.F."/>
            <person name="Smith J."/>
            <person name="Kraus R.H."/>
            <person name="Zhao Y."/>
            <person name="Ren L."/>
            <person name="Fei J."/>
            <person name="Morisson M."/>
            <person name="Kaiser P."/>
            <person name="Griffin D.K."/>
            <person name="Rao M."/>
            <person name="Pitel F."/>
            <person name="Wang J."/>
            <person name="Li N."/>
        </authorList>
    </citation>
    <scope>NUCLEOTIDE SEQUENCE [LARGE SCALE GENOMIC DNA]</scope>
</reference>
<dbReference type="Proteomes" id="UP000296049">
    <property type="component" value="Unassembled WGS sequence"/>
</dbReference>
<accession>R0LPB8</accession>
<evidence type="ECO:0000313" key="2">
    <source>
        <dbReference type="Proteomes" id="UP000296049"/>
    </source>
</evidence>
<name>R0LPB8_ANAPL</name>
<evidence type="ECO:0000313" key="1">
    <source>
        <dbReference type="EMBL" id="EOB07564.1"/>
    </source>
</evidence>
<keyword evidence="2" id="KW-1185">Reference proteome</keyword>
<sequence length="340" mass="36878">MAALLKEGKKPSGRISAEKAEKMSLTGENGRQQILHGIQRIQAKQEQHLIKSFKTYKVENNHVGMIDLVFVKDWTSLKYIHQYARPITPSLQAAGREGKKVHGHYSDITSPHCQQRLKSSTNSASTGEIAQQVPKRKSFLESVLHFKAPGGSKKQLTSQSLRCLSVCTSLIHLVKIIDLCQEEWLTRTSHKAEALKTVAVLLRREEAAVSLTEAPEASVHTANIPAGTAGPEASVAAIAELCLESRRNRAHSGPRAQPLLKLRCSCTLTDHDLNLSSRRALGPALSLWACLAVAGFCRILVTISGPNPALLTCAPGSSSDLPQHLQRAGPGPALRPCLVL</sequence>
<organism evidence="1 2">
    <name type="scientific">Anas platyrhynchos</name>
    <name type="common">Mallard</name>
    <name type="synonym">Anas boschas</name>
    <dbReference type="NCBI Taxonomy" id="8839"/>
    <lineage>
        <taxon>Eukaryota</taxon>
        <taxon>Metazoa</taxon>
        <taxon>Chordata</taxon>
        <taxon>Craniata</taxon>
        <taxon>Vertebrata</taxon>
        <taxon>Euteleostomi</taxon>
        <taxon>Archelosauria</taxon>
        <taxon>Archosauria</taxon>
        <taxon>Dinosauria</taxon>
        <taxon>Saurischia</taxon>
        <taxon>Theropoda</taxon>
        <taxon>Coelurosauria</taxon>
        <taxon>Aves</taxon>
        <taxon>Neognathae</taxon>
        <taxon>Galloanserae</taxon>
        <taxon>Anseriformes</taxon>
        <taxon>Anatidae</taxon>
        <taxon>Anatinae</taxon>
        <taxon>Anas</taxon>
    </lineage>
</organism>
<dbReference type="EMBL" id="KB742522">
    <property type="protein sequence ID" value="EOB07564.1"/>
    <property type="molecule type" value="Genomic_DNA"/>
</dbReference>
<dbReference type="AlphaFoldDB" id="R0LPB8"/>
<protein>
    <submittedName>
        <fullName evidence="1">Uncharacterized protein</fullName>
    </submittedName>
</protein>